<dbReference type="Proteomes" id="UP000886523">
    <property type="component" value="Unassembled WGS sequence"/>
</dbReference>
<evidence type="ECO:0000256" key="1">
    <source>
        <dbReference type="ARBA" id="ARBA00006432"/>
    </source>
</evidence>
<proteinExistence type="inferred from homology"/>
<keyword evidence="7" id="KW-1185">Reference proteome</keyword>
<dbReference type="InterPro" id="IPR025110">
    <property type="entry name" value="AMP-bd_C"/>
</dbReference>
<organism evidence="6 7">
    <name type="scientific">Hydnum rufescens UP504</name>
    <dbReference type="NCBI Taxonomy" id="1448309"/>
    <lineage>
        <taxon>Eukaryota</taxon>
        <taxon>Fungi</taxon>
        <taxon>Dikarya</taxon>
        <taxon>Basidiomycota</taxon>
        <taxon>Agaricomycotina</taxon>
        <taxon>Agaricomycetes</taxon>
        <taxon>Cantharellales</taxon>
        <taxon>Hydnaceae</taxon>
        <taxon>Hydnum</taxon>
    </lineage>
</organism>
<dbReference type="PROSITE" id="PS00455">
    <property type="entry name" value="AMP_BINDING"/>
    <property type="match status" value="1"/>
</dbReference>
<dbReference type="InterPro" id="IPR020845">
    <property type="entry name" value="AMP-binding_CS"/>
</dbReference>
<evidence type="ECO:0000313" key="7">
    <source>
        <dbReference type="Proteomes" id="UP000886523"/>
    </source>
</evidence>
<feature type="domain" description="AMP-binding enzyme C-terminal" evidence="5">
    <location>
        <begin position="409"/>
        <end position="495"/>
    </location>
</feature>
<dbReference type="SUPFAM" id="SSF56801">
    <property type="entry name" value="Acetyl-CoA synthetase-like"/>
    <property type="match status" value="1"/>
</dbReference>
<keyword evidence="3" id="KW-0812">Transmembrane</keyword>
<dbReference type="OrthoDB" id="1898221at2759"/>
<keyword evidence="3" id="KW-1133">Transmembrane helix</keyword>
<dbReference type="GO" id="GO:0016405">
    <property type="term" value="F:CoA-ligase activity"/>
    <property type="evidence" value="ECO:0007669"/>
    <property type="project" value="TreeGrafter"/>
</dbReference>
<evidence type="ECO:0000259" key="4">
    <source>
        <dbReference type="Pfam" id="PF00501"/>
    </source>
</evidence>
<feature type="domain" description="AMP-dependent synthetase/ligase" evidence="4">
    <location>
        <begin position="1"/>
        <end position="358"/>
    </location>
</feature>
<evidence type="ECO:0000259" key="5">
    <source>
        <dbReference type="Pfam" id="PF13193"/>
    </source>
</evidence>
<keyword evidence="2" id="KW-0436">Ligase</keyword>
<dbReference type="Pfam" id="PF00501">
    <property type="entry name" value="AMP-binding"/>
    <property type="match status" value="1"/>
</dbReference>
<evidence type="ECO:0000256" key="2">
    <source>
        <dbReference type="ARBA" id="ARBA00022598"/>
    </source>
</evidence>
<dbReference type="PANTHER" id="PTHR24096">
    <property type="entry name" value="LONG-CHAIN-FATTY-ACID--COA LIGASE"/>
    <property type="match status" value="1"/>
</dbReference>
<dbReference type="InterPro" id="IPR000873">
    <property type="entry name" value="AMP-dep_synth/lig_dom"/>
</dbReference>
<dbReference type="Gene3D" id="2.30.38.10">
    <property type="entry name" value="Luciferase, Domain 3"/>
    <property type="match status" value="1"/>
</dbReference>
<keyword evidence="3" id="KW-0472">Membrane</keyword>
<feature type="transmembrane region" description="Helical" evidence="3">
    <location>
        <begin position="20"/>
        <end position="39"/>
    </location>
</feature>
<dbReference type="AlphaFoldDB" id="A0A9P6DV75"/>
<sequence length="514" mass="56542">MLHQLGLKRGQVVMLLSPNSIQYAIVLLAAVAAGLKVTFANPAYTASELAHQLQDSNAACVFVHSAVLRTLEHALPTGFDAKRGVVLIQHTADIASSILSERWLLLDDLLSGTRLMEPIRVEGEEAVRTSAFLYYSSGTTGKSKGVETTHHNMVSAFEMTTHNWRAVESQRYLLSSSRIRDIMLAVIPWYHITGGCATLMYAIHVAIPIIVLPRFEPNTFLSAIEKYKPTVTVIAPPILLFFLNTPLLDRYDVRSLRTILSGSAPASQSLIEGVALRLNQRGASGMSPFEFPVAYGLTETSPGTHIVPPEWTTRKSGTVGRLMPNMEARLVDDSGRDVPKGSQGELWVKGSNVMKGYLNNPEATRNTITQDGWLKTGDIAVIDEDGFCQIVDRKKELIKVKGFQVPPAELEALLLQNPNVLDAGVIGVFSSEQQTEFPKAYVVPRDERLLETSNSGRAQFSADVQQWVKQRVVHYKQLRAGVILVRSIPRSAAGKILRRELRNLASEGIIGAKL</sequence>
<reference evidence="6" key="1">
    <citation type="journal article" date="2020" name="Nat. Commun.">
        <title>Large-scale genome sequencing of mycorrhizal fungi provides insights into the early evolution of symbiotic traits.</title>
        <authorList>
            <person name="Miyauchi S."/>
            <person name="Kiss E."/>
            <person name="Kuo A."/>
            <person name="Drula E."/>
            <person name="Kohler A."/>
            <person name="Sanchez-Garcia M."/>
            <person name="Morin E."/>
            <person name="Andreopoulos B."/>
            <person name="Barry K.W."/>
            <person name="Bonito G."/>
            <person name="Buee M."/>
            <person name="Carver A."/>
            <person name="Chen C."/>
            <person name="Cichocki N."/>
            <person name="Clum A."/>
            <person name="Culley D."/>
            <person name="Crous P.W."/>
            <person name="Fauchery L."/>
            <person name="Girlanda M."/>
            <person name="Hayes R.D."/>
            <person name="Keri Z."/>
            <person name="LaButti K."/>
            <person name="Lipzen A."/>
            <person name="Lombard V."/>
            <person name="Magnuson J."/>
            <person name="Maillard F."/>
            <person name="Murat C."/>
            <person name="Nolan M."/>
            <person name="Ohm R.A."/>
            <person name="Pangilinan J."/>
            <person name="Pereira M.F."/>
            <person name="Perotto S."/>
            <person name="Peter M."/>
            <person name="Pfister S."/>
            <person name="Riley R."/>
            <person name="Sitrit Y."/>
            <person name="Stielow J.B."/>
            <person name="Szollosi G."/>
            <person name="Zifcakova L."/>
            <person name="Stursova M."/>
            <person name="Spatafora J.W."/>
            <person name="Tedersoo L."/>
            <person name="Vaario L.M."/>
            <person name="Yamada A."/>
            <person name="Yan M."/>
            <person name="Wang P."/>
            <person name="Xu J."/>
            <person name="Bruns T."/>
            <person name="Baldrian P."/>
            <person name="Vilgalys R."/>
            <person name="Dunand C."/>
            <person name="Henrissat B."/>
            <person name="Grigoriev I.V."/>
            <person name="Hibbett D."/>
            <person name="Nagy L.G."/>
            <person name="Martin F.M."/>
        </authorList>
    </citation>
    <scope>NUCLEOTIDE SEQUENCE</scope>
    <source>
        <strain evidence="6">UP504</strain>
    </source>
</reference>
<name>A0A9P6DV75_9AGAM</name>
<dbReference type="Pfam" id="PF13193">
    <property type="entry name" value="AMP-binding_C"/>
    <property type="match status" value="1"/>
</dbReference>
<dbReference type="EMBL" id="MU128943">
    <property type="protein sequence ID" value="KAF9516111.1"/>
    <property type="molecule type" value="Genomic_DNA"/>
</dbReference>
<dbReference type="Gene3D" id="3.40.50.980">
    <property type="match status" value="2"/>
</dbReference>
<dbReference type="PANTHER" id="PTHR24096:SF149">
    <property type="entry name" value="AMP-BINDING DOMAIN-CONTAINING PROTEIN-RELATED"/>
    <property type="match status" value="1"/>
</dbReference>
<accession>A0A9P6DV75</accession>
<dbReference type="InterPro" id="IPR045851">
    <property type="entry name" value="AMP-bd_C_sf"/>
</dbReference>
<protein>
    <submittedName>
        <fullName evidence="6">Uncharacterized protein</fullName>
    </submittedName>
</protein>
<dbReference type="Gene3D" id="3.30.300.30">
    <property type="match status" value="1"/>
</dbReference>
<comment type="similarity">
    <text evidence="1">Belongs to the ATP-dependent AMP-binding enzyme family.</text>
</comment>
<gene>
    <name evidence="6" type="ORF">BS47DRAFT_1292925</name>
</gene>
<comment type="caution">
    <text evidence="6">The sequence shown here is derived from an EMBL/GenBank/DDBJ whole genome shotgun (WGS) entry which is preliminary data.</text>
</comment>
<evidence type="ECO:0000313" key="6">
    <source>
        <dbReference type="EMBL" id="KAF9516111.1"/>
    </source>
</evidence>
<evidence type="ECO:0000256" key="3">
    <source>
        <dbReference type="SAM" id="Phobius"/>
    </source>
</evidence>